<accession>A0AAD8WX58</accession>
<evidence type="ECO:0000256" key="1">
    <source>
        <dbReference type="SAM" id="MobiDB-lite"/>
    </source>
</evidence>
<keyword evidence="3" id="KW-1185">Reference proteome</keyword>
<sequence length="278" mass="31336">MDRNGEEPRDGEVLRNTERLATQHNLWVQRQEFKEQLTLFETRIDEQYEEVAHNFAQVNQDMNLLREATDNLHDQVTANDANMERRMDSLERAITNLGRRHRHRSTSSSSSTSSHDDYSHVAPLANDTTSRPTSPPSGPMTRARAKAIHDKVNSLLTTLDLDSPLDGMLPHAETLCVIRYMEHQDPGEDETSWSREGEEQQNLEMNMKPKPPSPEDRQGRKGRWPVQDPVGPDPRPDAPATGPVNRAQTGPAPSYRTTTGPKTGFFADSRLATGRPDP</sequence>
<organism evidence="2 3">
    <name type="scientific">Lolium multiflorum</name>
    <name type="common">Italian ryegrass</name>
    <name type="synonym">Lolium perenne subsp. multiflorum</name>
    <dbReference type="NCBI Taxonomy" id="4521"/>
    <lineage>
        <taxon>Eukaryota</taxon>
        <taxon>Viridiplantae</taxon>
        <taxon>Streptophyta</taxon>
        <taxon>Embryophyta</taxon>
        <taxon>Tracheophyta</taxon>
        <taxon>Spermatophyta</taxon>
        <taxon>Magnoliopsida</taxon>
        <taxon>Liliopsida</taxon>
        <taxon>Poales</taxon>
        <taxon>Poaceae</taxon>
        <taxon>BOP clade</taxon>
        <taxon>Pooideae</taxon>
        <taxon>Poodae</taxon>
        <taxon>Poeae</taxon>
        <taxon>Poeae Chloroplast Group 2 (Poeae type)</taxon>
        <taxon>Loliodinae</taxon>
        <taxon>Loliinae</taxon>
        <taxon>Lolium</taxon>
    </lineage>
</organism>
<feature type="region of interest" description="Disordered" evidence="1">
    <location>
        <begin position="95"/>
        <end position="144"/>
    </location>
</feature>
<dbReference type="AlphaFoldDB" id="A0AAD8WX58"/>
<feature type="region of interest" description="Disordered" evidence="1">
    <location>
        <begin position="185"/>
        <end position="278"/>
    </location>
</feature>
<name>A0AAD8WX58_LOLMU</name>
<evidence type="ECO:0000313" key="2">
    <source>
        <dbReference type="EMBL" id="KAK1681438.1"/>
    </source>
</evidence>
<proteinExistence type="predicted"/>
<evidence type="ECO:0000313" key="3">
    <source>
        <dbReference type="Proteomes" id="UP001231189"/>
    </source>
</evidence>
<protein>
    <submittedName>
        <fullName evidence="2">Uncharacterized protein</fullName>
    </submittedName>
</protein>
<gene>
    <name evidence="2" type="ORF">QYE76_042286</name>
</gene>
<dbReference type="EMBL" id="JAUUTY010000002">
    <property type="protein sequence ID" value="KAK1681438.1"/>
    <property type="molecule type" value="Genomic_DNA"/>
</dbReference>
<feature type="compositionally biased region" description="Basic and acidic residues" evidence="1">
    <location>
        <begin position="185"/>
        <end position="198"/>
    </location>
</feature>
<comment type="caution">
    <text evidence="2">The sequence shown here is derived from an EMBL/GenBank/DDBJ whole genome shotgun (WGS) entry which is preliminary data.</text>
</comment>
<reference evidence="2" key="1">
    <citation type="submission" date="2023-07" db="EMBL/GenBank/DDBJ databases">
        <title>A chromosome-level genome assembly of Lolium multiflorum.</title>
        <authorList>
            <person name="Chen Y."/>
            <person name="Copetti D."/>
            <person name="Kolliker R."/>
            <person name="Studer B."/>
        </authorList>
    </citation>
    <scope>NUCLEOTIDE SEQUENCE</scope>
    <source>
        <strain evidence="2">02402/16</strain>
        <tissue evidence="2">Leaf</tissue>
    </source>
</reference>
<dbReference type="Proteomes" id="UP001231189">
    <property type="component" value="Unassembled WGS sequence"/>
</dbReference>